<proteinExistence type="predicted"/>
<reference evidence="2 3" key="1">
    <citation type="journal article" date="2012" name="PLoS Pathog.">
        <title>Diverse lifestyles and strategies of plant pathogenesis encoded in the genomes of eighteen Dothideomycetes fungi.</title>
        <authorList>
            <person name="Ohm R.A."/>
            <person name="Feau N."/>
            <person name="Henrissat B."/>
            <person name="Schoch C.L."/>
            <person name="Horwitz B.A."/>
            <person name="Barry K.W."/>
            <person name="Condon B.J."/>
            <person name="Copeland A.C."/>
            <person name="Dhillon B."/>
            <person name="Glaser F."/>
            <person name="Hesse C.N."/>
            <person name="Kosti I."/>
            <person name="LaButti K."/>
            <person name="Lindquist E.A."/>
            <person name="Lucas S."/>
            <person name="Salamov A.A."/>
            <person name="Bradshaw R.E."/>
            <person name="Ciuffetti L."/>
            <person name="Hamelin R.C."/>
            <person name="Kema G.H.J."/>
            <person name="Lawrence C."/>
            <person name="Scott J.A."/>
            <person name="Spatafora J.W."/>
            <person name="Turgeon B.G."/>
            <person name="de Wit P.J.G.M."/>
            <person name="Zhong S."/>
            <person name="Goodwin S.B."/>
            <person name="Grigoriev I.V."/>
        </authorList>
    </citation>
    <scope>NUCLEOTIDE SEQUENCE [LARGE SCALE GENOMIC DNA]</scope>
    <source>
        <strain evidence="2 3">CIRAD86</strain>
    </source>
</reference>
<keyword evidence="3" id="KW-1185">Reference proteome</keyword>
<dbReference type="eggNOG" id="ENOG502SKHD">
    <property type="taxonomic scope" value="Eukaryota"/>
</dbReference>
<evidence type="ECO:0000313" key="2">
    <source>
        <dbReference type="EMBL" id="EME78663.1"/>
    </source>
</evidence>
<accession>M3ANG9</accession>
<feature type="signal peptide" evidence="1">
    <location>
        <begin position="1"/>
        <end position="15"/>
    </location>
</feature>
<sequence>MLVIALLWLVAVAVAIPSHHPMPATSRHKMLHHRHARAATVTPRLVNVTYIANVTDPSLTRDSCGSVRVGNRVLWTCRDTQIFSNDNKHDMKIQILPITPNSASWTDLAGEGGPKIAAGEAGAASSGANPILTMYGGNASFYPSYFPVLDTQCPQSGACQDGSRYVVWPDQPPLITRQRSDGSAVGYTWIPNQRLQGGWNTMDPEPAYILYRSVYTPSLDPNALPTVSIVSPTFFNLGEVGFGRYGHFIRNGTAYLYGQTADKGTVLAKVGVNMIEYRSAYRYYNPSTYSWETTAPTYNSTSHAIPNASAGGQGTFYYSSYLKSYVWIGQGIGMVGASAAFFISTAPAPEGPWVKPYQIWEGENGDNHQAPSYSLQAHPSLLPSGPHVASEKGIYLSWTQQWKEETCESVYVTPLVWVEFD</sequence>
<protein>
    <recommendedName>
        <fullName evidence="4">DUF4185 domain-containing protein</fullName>
    </recommendedName>
</protein>
<dbReference type="HOGENOM" id="CLU_727941_0_0_1"/>
<dbReference type="OrthoDB" id="2583188at2759"/>
<dbReference type="Proteomes" id="UP000016932">
    <property type="component" value="Unassembled WGS sequence"/>
</dbReference>
<dbReference type="VEuPathDB" id="FungiDB:MYCFIDRAFT_216726"/>
<keyword evidence="1" id="KW-0732">Signal</keyword>
<evidence type="ECO:0008006" key="4">
    <source>
        <dbReference type="Google" id="ProtNLM"/>
    </source>
</evidence>
<dbReference type="GeneID" id="19338302"/>
<evidence type="ECO:0000313" key="3">
    <source>
        <dbReference type="Proteomes" id="UP000016932"/>
    </source>
</evidence>
<name>M3ANG9_PSEFD</name>
<dbReference type="EMBL" id="KB446563">
    <property type="protein sequence ID" value="EME78663.1"/>
    <property type="molecule type" value="Genomic_DNA"/>
</dbReference>
<dbReference type="KEGG" id="pfj:MYCFIDRAFT_216726"/>
<organism evidence="2 3">
    <name type="scientific">Pseudocercospora fijiensis (strain CIRAD86)</name>
    <name type="common">Black leaf streak disease fungus</name>
    <name type="synonym">Mycosphaerella fijiensis</name>
    <dbReference type="NCBI Taxonomy" id="383855"/>
    <lineage>
        <taxon>Eukaryota</taxon>
        <taxon>Fungi</taxon>
        <taxon>Dikarya</taxon>
        <taxon>Ascomycota</taxon>
        <taxon>Pezizomycotina</taxon>
        <taxon>Dothideomycetes</taxon>
        <taxon>Dothideomycetidae</taxon>
        <taxon>Mycosphaerellales</taxon>
        <taxon>Mycosphaerellaceae</taxon>
        <taxon>Pseudocercospora</taxon>
    </lineage>
</organism>
<evidence type="ECO:0000256" key="1">
    <source>
        <dbReference type="SAM" id="SignalP"/>
    </source>
</evidence>
<feature type="chain" id="PRO_5012361814" description="DUF4185 domain-containing protein" evidence="1">
    <location>
        <begin position="16"/>
        <end position="421"/>
    </location>
</feature>
<dbReference type="AlphaFoldDB" id="M3ANG9"/>
<gene>
    <name evidence="2" type="ORF">MYCFIDRAFT_216726</name>
</gene>
<dbReference type="RefSeq" id="XP_007930981.1">
    <property type="nucleotide sequence ID" value="XM_007932790.1"/>
</dbReference>